<reference evidence="2 3" key="1">
    <citation type="journal article" date="2018" name="BMC Genomics">
        <title>Comparative genome analyses reveal sequence features reflecting distinct modes of host-adaptation between dicot and monocot powdery mildew.</title>
        <authorList>
            <person name="Wu Y."/>
            <person name="Ma X."/>
            <person name="Pan Z."/>
            <person name="Kale S.D."/>
            <person name="Song Y."/>
            <person name="King H."/>
            <person name="Zhang Q."/>
            <person name="Presley C."/>
            <person name="Deng X."/>
            <person name="Wei C.I."/>
            <person name="Xiao S."/>
        </authorList>
    </citation>
    <scope>NUCLEOTIDE SEQUENCE [LARGE SCALE GENOMIC DNA]</scope>
    <source>
        <strain evidence="2">UMSG2</strain>
    </source>
</reference>
<dbReference type="Pfam" id="PF22936">
    <property type="entry name" value="Pol_BBD"/>
    <property type="match status" value="1"/>
</dbReference>
<comment type="caution">
    <text evidence="2">The sequence shown here is derived from an EMBL/GenBank/DDBJ whole genome shotgun (WGS) entry which is preliminary data.</text>
</comment>
<protein>
    <recommendedName>
        <fullName evidence="1">Retrovirus-related Pol polyprotein from transposon TNT 1-94-like beta-barrel domain-containing protein</fullName>
    </recommendedName>
</protein>
<sequence>MLGIFLIIAYLEQKNNKSTEKIESLNNANFASTFDEFRPEIISSNVTRDKVFFVPTIVTSGWILDSGCSAHMTSRIDLLHSLDTHQGFVTMANGDDIVVKGVGSV</sequence>
<evidence type="ECO:0000313" key="3">
    <source>
        <dbReference type="Proteomes" id="UP000286134"/>
    </source>
</evidence>
<gene>
    <name evidence="2" type="ORF">OnM2_077053</name>
</gene>
<keyword evidence="3" id="KW-1185">Reference proteome</keyword>
<accession>A0A420HHS7</accession>
<dbReference type="STRING" id="212602.A0A420HHS7"/>
<dbReference type="AlphaFoldDB" id="A0A420HHS7"/>
<dbReference type="EMBL" id="MCFK01007791">
    <property type="protein sequence ID" value="RKF56919.1"/>
    <property type="molecule type" value="Genomic_DNA"/>
</dbReference>
<evidence type="ECO:0000313" key="2">
    <source>
        <dbReference type="EMBL" id="RKF56919.1"/>
    </source>
</evidence>
<feature type="domain" description="Retrovirus-related Pol polyprotein from transposon TNT 1-94-like beta-barrel" evidence="1">
    <location>
        <begin position="62"/>
        <end position="105"/>
    </location>
</feature>
<name>A0A420HHS7_9PEZI</name>
<evidence type="ECO:0000259" key="1">
    <source>
        <dbReference type="Pfam" id="PF22936"/>
    </source>
</evidence>
<proteinExistence type="predicted"/>
<dbReference type="InterPro" id="IPR054722">
    <property type="entry name" value="PolX-like_BBD"/>
</dbReference>
<organism evidence="2 3">
    <name type="scientific">Erysiphe neolycopersici</name>
    <dbReference type="NCBI Taxonomy" id="212602"/>
    <lineage>
        <taxon>Eukaryota</taxon>
        <taxon>Fungi</taxon>
        <taxon>Dikarya</taxon>
        <taxon>Ascomycota</taxon>
        <taxon>Pezizomycotina</taxon>
        <taxon>Leotiomycetes</taxon>
        <taxon>Erysiphales</taxon>
        <taxon>Erysiphaceae</taxon>
        <taxon>Erysiphe</taxon>
    </lineage>
</organism>
<dbReference type="Proteomes" id="UP000286134">
    <property type="component" value="Unassembled WGS sequence"/>
</dbReference>
<dbReference type="OrthoDB" id="3791653at2759"/>